<sequence>MALTNRFLNSFNHFPNEIFRVNFGRVVRLREHLDPSTPPHGPFDILTEAGKVKPRALNPATYIFPNGASMRPNSQTLQGLARKVRGEVYIYSVPAGTLLPEQLILVHEFRDHFSLQARMEMTVEELNTQITDFLTTKGERFTREQWLQKYPRATYSWK</sequence>
<evidence type="ECO:0000313" key="2">
    <source>
        <dbReference type="EMBL" id="OAX77170.1"/>
    </source>
</evidence>
<name>A0A1B7NKM5_9EURO</name>
<dbReference type="InterPro" id="IPR041018">
    <property type="entry name" value="ADPRTs_Tse2"/>
</dbReference>
<proteinExistence type="predicted"/>
<gene>
    <name evidence="2" type="ORF">ACJ72_08534</name>
</gene>
<reference evidence="2 3" key="1">
    <citation type="submission" date="2015-07" db="EMBL/GenBank/DDBJ databases">
        <title>Emmonsia species relationships and genome sequence.</title>
        <authorList>
            <person name="Cuomo C.A."/>
            <person name="Schwartz I.S."/>
            <person name="Kenyon C."/>
            <person name="de Hoog G.S."/>
            <person name="Govender N.P."/>
            <person name="Botha A."/>
            <person name="Moreno L."/>
            <person name="de Vries M."/>
            <person name="Munoz J.F."/>
            <person name="Stielow J.B."/>
        </authorList>
    </citation>
    <scope>NUCLEOTIDE SEQUENCE [LARGE SCALE GENOMIC DNA]</scope>
    <source>
        <strain evidence="2 3">CBS 136260</strain>
    </source>
</reference>
<evidence type="ECO:0000259" key="1">
    <source>
        <dbReference type="Pfam" id="PF18648"/>
    </source>
</evidence>
<dbReference type="OrthoDB" id="10266325at2759"/>
<feature type="domain" description="Tse2 ADP-ribosyltransferase toxin" evidence="1">
    <location>
        <begin position="17"/>
        <end position="146"/>
    </location>
</feature>
<keyword evidence="3" id="KW-1185">Reference proteome</keyword>
<dbReference type="AlphaFoldDB" id="A0A1B7NKM5"/>
<accession>A0A1B7NKM5</accession>
<dbReference type="EMBL" id="LGUA01003157">
    <property type="protein sequence ID" value="OAX77170.1"/>
    <property type="molecule type" value="Genomic_DNA"/>
</dbReference>
<dbReference type="Pfam" id="PF18648">
    <property type="entry name" value="ADPRTs_Tse2"/>
    <property type="match status" value="1"/>
</dbReference>
<organism evidence="2 3">
    <name type="scientific">Emergomyces africanus</name>
    <dbReference type="NCBI Taxonomy" id="1955775"/>
    <lineage>
        <taxon>Eukaryota</taxon>
        <taxon>Fungi</taxon>
        <taxon>Dikarya</taxon>
        <taxon>Ascomycota</taxon>
        <taxon>Pezizomycotina</taxon>
        <taxon>Eurotiomycetes</taxon>
        <taxon>Eurotiomycetidae</taxon>
        <taxon>Onygenales</taxon>
        <taxon>Ajellomycetaceae</taxon>
        <taxon>Emergomyces</taxon>
    </lineage>
</organism>
<protein>
    <recommendedName>
        <fullName evidence="1">Tse2 ADP-ribosyltransferase toxin domain-containing protein</fullName>
    </recommendedName>
</protein>
<comment type="caution">
    <text evidence="2">The sequence shown here is derived from an EMBL/GenBank/DDBJ whole genome shotgun (WGS) entry which is preliminary data.</text>
</comment>
<evidence type="ECO:0000313" key="3">
    <source>
        <dbReference type="Proteomes" id="UP000091918"/>
    </source>
</evidence>
<dbReference type="Proteomes" id="UP000091918">
    <property type="component" value="Unassembled WGS sequence"/>
</dbReference>